<protein>
    <submittedName>
        <fullName evidence="7">Threonine/homoserine/homoserine lactone efflux protein</fullName>
    </submittedName>
</protein>
<keyword evidence="8" id="KW-1185">Reference proteome</keyword>
<organism evidence="7 8">
    <name type="scientific">Lishizhenia tianjinensis</name>
    <dbReference type="NCBI Taxonomy" id="477690"/>
    <lineage>
        <taxon>Bacteria</taxon>
        <taxon>Pseudomonadati</taxon>
        <taxon>Bacteroidota</taxon>
        <taxon>Flavobacteriia</taxon>
        <taxon>Flavobacteriales</taxon>
        <taxon>Crocinitomicaceae</taxon>
        <taxon>Lishizhenia</taxon>
    </lineage>
</organism>
<evidence type="ECO:0000313" key="8">
    <source>
        <dbReference type="Proteomes" id="UP000236454"/>
    </source>
</evidence>
<evidence type="ECO:0000256" key="6">
    <source>
        <dbReference type="SAM" id="Phobius"/>
    </source>
</evidence>
<evidence type="ECO:0000256" key="2">
    <source>
        <dbReference type="ARBA" id="ARBA00022475"/>
    </source>
</evidence>
<keyword evidence="4 6" id="KW-1133">Transmembrane helix</keyword>
<proteinExistence type="predicted"/>
<feature type="transmembrane region" description="Helical" evidence="6">
    <location>
        <begin position="195"/>
        <end position="216"/>
    </location>
</feature>
<dbReference type="Proteomes" id="UP000236454">
    <property type="component" value="Unassembled WGS sequence"/>
</dbReference>
<evidence type="ECO:0000256" key="1">
    <source>
        <dbReference type="ARBA" id="ARBA00004651"/>
    </source>
</evidence>
<reference evidence="7 8" key="1">
    <citation type="submission" date="2016-10" db="EMBL/GenBank/DDBJ databases">
        <authorList>
            <person name="de Groot N.N."/>
        </authorList>
    </citation>
    <scope>NUCLEOTIDE SEQUENCE [LARGE SCALE GENOMIC DNA]</scope>
    <source>
        <strain evidence="7 8">CGMCC 1.7005</strain>
    </source>
</reference>
<feature type="transmembrane region" description="Helical" evidence="6">
    <location>
        <begin position="155"/>
        <end position="175"/>
    </location>
</feature>
<dbReference type="RefSeq" id="WP_090250693.1">
    <property type="nucleotide sequence ID" value="NZ_FPAS01000004.1"/>
</dbReference>
<feature type="transmembrane region" description="Helical" evidence="6">
    <location>
        <begin position="72"/>
        <end position="92"/>
    </location>
</feature>
<evidence type="ECO:0000256" key="4">
    <source>
        <dbReference type="ARBA" id="ARBA00022989"/>
    </source>
</evidence>
<dbReference type="EMBL" id="FPAS01000004">
    <property type="protein sequence ID" value="SFT81676.1"/>
    <property type="molecule type" value="Genomic_DNA"/>
</dbReference>
<keyword evidence="2" id="KW-1003">Cell membrane</keyword>
<dbReference type="GO" id="GO:0005886">
    <property type="term" value="C:plasma membrane"/>
    <property type="evidence" value="ECO:0007669"/>
    <property type="project" value="UniProtKB-SubCell"/>
</dbReference>
<keyword evidence="3 6" id="KW-0812">Transmembrane</keyword>
<feature type="transmembrane region" description="Helical" evidence="6">
    <location>
        <begin position="6"/>
        <end position="27"/>
    </location>
</feature>
<evidence type="ECO:0000313" key="7">
    <source>
        <dbReference type="EMBL" id="SFT81676.1"/>
    </source>
</evidence>
<dbReference type="PANTHER" id="PTHR30086:SF20">
    <property type="entry name" value="ARGININE EXPORTER PROTEIN ARGO-RELATED"/>
    <property type="match status" value="1"/>
</dbReference>
<dbReference type="AlphaFoldDB" id="A0A1I7B382"/>
<dbReference type="STRING" id="477690.SAMN05216474_2511"/>
<dbReference type="GO" id="GO:0015171">
    <property type="term" value="F:amino acid transmembrane transporter activity"/>
    <property type="evidence" value="ECO:0007669"/>
    <property type="project" value="TreeGrafter"/>
</dbReference>
<evidence type="ECO:0000256" key="5">
    <source>
        <dbReference type="ARBA" id="ARBA00023136"/>
    </source>
</evidence>
<evidence type="ECO:0000256" key="3">
    <source>
        <dbReference type="ARBA" id="ARBA00022692"/>
    </source>
</evidence>
<sequence>MSGLIIKGIVTGLILSIMLGPAFFLLIETSIRKGVKAALSFDAGVLVSDIIYIVIVYALYQEVSGFADGENNAVIKLIGGIVFLGFGVVLFLKKVKSQKSDNSGKMVHDSKDYIMLFTKGLVLNMANPLVIFYWFSVLAFGGEGNNKVSLEPLDVFIYVAVILLTFFTIDVLKILGAKQLRPFITNAVLKSLNRITGTILFAFGIFLVVQSCYLIMFK</sequence>
<accession>A0A1I7B382</accession>
<feature type="transmembrane region" description="Helical" evidence="6">
    <location>
        <begin position="39"/>
        <end position="60"/>
    </location>
</feature>
<comment type="subcellular location">
    <subcellularLocation>
        <location evidence="1">Cell membrane</location>
        <topology evidence="1">Multi-pass membrane protein</topology>
    </subcellularLocation>
</comment>
<gene>
    <name evidence="7" type="ORF">SAMN05216474_2511</name>
</gene>
<keyword evidence="5 6" id="KW-0472">Membrane</keyword>
<dbReference type="PANTHER" id="PTHR30086">
    <property type="entry name" value="ARGININE EXPORTER PROTEIN ARGO"/>
    <property type="match status" value="1"/>
</dbReference>
<dbReference type="Pfam" id="PF01810">
    <property type="entry name" value="LysE"/>
    <property type="match status" value="1"/>
</dbReference>
<dbReference type="InterPro" id="IPR001123">
    <property type="entry name" value="LeuE-type"/>
</dbReference>
<feature type="transmembrane region" description="Helical" evidence="6">
    <location>
        <begin position="113"/>
        <end position="135"/>
    </location>
</feature>
<dbReference type="OrthoDB" id="679767at2"/>
<name>A0A1I7B382_9FLAO</name>